<dbReference type="PANTHER" id="PTHR15904">
    <property type="entry name" value="FAM13"/>
    <property type="match status" value="1"/>
</dbReference>
<sequence>MGASASLSLCCEASSVRILRPNAKVCPELPLAQVPVSKVPPGCVFGVSLEKLKDDGQMIFGIPFVLRDMVEFLEKRGLHQRGLFRLCGSVARTRQLRQRWDLGEKVDLEQEGDVPTVASLLKLFLRELPTPLVPEPQRKQLVLSLTGYAHEAELNQNLREILCLLPDSCLNILSYLVHFLRRVASQSHYNHMPVENLATIFGPCIFHVPAGPRMLEEQSVCNALLLHLLRNWGVLLTHKEEVLTAPSTASSSPPPPPSLSALSQLEVQPNSCESERNSMGRLEEEINSISENFTSELTLQMQIQLNSGDTLVPARESRSDVSTDIQALTANQELLQEDRILTDEGSVLSDHTDLVPEGQAQDAPLQNMQGGYFQTELTMQRSGSLQKPQPNTESKLKQEEDIERSSVFDTDSFPGVSAHTGQTFPNLDGCTSDESPSKVQNQSQLTECLPHIKYKTGDEGAMSHYKRSKGERCRAISDTHNDCRGTNISDDSPSLKLQALEADSRPSSDSLEPQAQDDTPAWKQPLSSGAQHSMQTLPLSPSQHQQTVGSSQAESSSIPSPATISEGHPGEDSLSNPLHSTELNSSLLLSRFTPGDCPVPSPRCPSLSHSLRYNLDPETAPSPPCSQHIRMARCSFPAEQEENSVSISLLNRHIHTLRKKIRRFEEHFEQERHYKPAQNDKTSHPEMAKLMKELIRSRKQLKEIKLKQSEESGVKGTRGISPAAQTYRTNMDQWEAGPTGTELQPINNNGNTKAKVEETVNLITNRLRERRSELGLPDSLKEMSHYQMSMEKTSMQKCLLYFEGLHGRPTTKQERTLMKPFYDRYRLLKQLLSSVSTASITTIEEEEDSDEEHFKEQSPSQQPLWLKTSRFMSLEETQFPSSVDMSETPVVSPLDEGKSFQAQIITISTLHEASRQELLDHLRSVRLEKRRLHQTLQEFEDRFYAQTGRVCQKEDRGPMAEEYCQYKNLKAKLRLLEALLSKQDSTKSS</sequence>
<dbReference type="GeneID" id="107084682"/>
<evidence type="ECO:0000259" key="4">
    <source>
        <dbReference type="PROSITE" id="PS50238"/>
    </source>
</evidence>
<feature type="compositionally biased region" description="Polar residues" evidence="3">
    <location>
        <begin position="380"/>
        <end position="393"/>
    </location>
</feature>
<keyword evidence="2" id="KW-0175">Coiled coil</keyword>
<reference evidence="5" key="1">
    <citation type="submission" date="2025-08" db="UniProtKB">
        <authorList>
            <consortium name="Ensembl"/>
        </authorList>
    </citation>
    <scope>IDENTIFICATION</scope>
</reference>
<evidence type="ECO:0000256" key="2">
    <source>
        <dbReference type="SAM" id="Coils"/>
    </source>
</evidence>
<dbReference type="Ensembl" id="ENSCVAT00000030698.1">
    <property type="protein sequence ID" value="ENSCVAP00000028609.1"/>
    <property type="gene ID" value="ENSCVAG00000015751.1"/>
</dbReference>
<reference evidence="5" key="2">
    <citation type="submission" date="2025-09" db="UniProtKB">
        <authorList>
            <consortium name="Ensembl"/>
        </authorList>
    </citation>
    <scope>IDENTIFICATION</scope>
</reference>
<feature type="region of interest" description="Disordered" evidence="3">
    <location>
        <begin position="842"/>
        <end position="862"/>
    </location>
</feature>
<dbReference type="OrthoDB" id="185175at2759"/>
<dbReference type="RefSeq" id="XP_015230102.1">
    <property type="nucleotide sequence ID" value="XM_015374616.1"/>
</dbReference>
<dbReference type="Proteomes" id="UP000265020">
    <property type="component" value="Unassembled WGS sequence"/>
</dbReference>
<feature type="compositionally biased region" description="Polar residues" evidence="3">
    <location>
        <begin position="432"/>
        <end position="444"/>
    </location>
</feature>
<feature type="region of interest" description="Disordered" evidence="3">
    <location>
        <begin position="500"/>
        <end position="579"/>
    </location>
</feature>
<name>A0A3Q2EAD3_CYPVA</name>
<feature type="domain" description="Rho-GAP" evidence="4">
    <location>
        <begin position="47"/>
        <end position="236"/>
    </location>
</feature>
<feature type="region of interest" description="Disordered" evidence="3">
    <location>
        <begin position="380"/>
        <end position="444"/>
    </location>
</feature>
<feature type="compositionally biased region" description="Low complexity" evidence="3">
    <location>
        <begin position="550"/>
        <end position="562"/>
    </location>
</feature>
<dbReference type="SUPFAM" id="SSF48350">
    <property type="entry name" value="GTPase activation domain, GAP"/>
    <property type="match status" value="1"/>
</dbReference>
<dbReference type="SMART" id="SM00324">
    <property type="entry name" value="RhoGAP"/>
    <property type="match status" value="1"/>
</dbReference>
<evidence type="ECO:0000313" key="5">
    <source>
        <dbReference type="Ensembl" id="ENSCVAP00000028609.1"/>
    </source>
</evidence>
<dbReference type="CTD" id="220965"/>
<feature type="compositionally biased region" description="Polar residues" evidence="3">
    <location>
        <begin position="505"/>
        <end position="517"/>
    </location>
</feature>
<feature type="coiled-coil region" evidence="2">
    <location>
        <begin position="922"/>
        <end position="986"/>
    </location>
</feature>
<dbReference type="OMA" id="HTQNNHT"/>
<dbReference type="InterPro" id="IPR039102">
    <property type="entry name" value="FAM13"/>
</dbReference>
<dbReference type="GO" id="GO:0007165">
    <property type="term" value="P:signal transduction"/>
    <property type="evidence" value="ECO:0007669"/>
    <property type="project" value="InterPro"/>
</dbReference>
<comment type="similarity">
    <text evidence="1">Belongs to the FAM13 family.</text>
</comment>
<dbReference type="Pfam" id="PF26116">
    <property type="entry name" value="FAM13A"/>
    <property type="match status" value="1"/>
</dbReference>
<feature type="region of interest" description="Disordered" evidence="3">
    <location>
        <begin position="246"/>
        <end position="268"/>
    </location>
</feature>
<dbReference type="PANTHER" id="PTHR15904:SF19">
    <property type="entry name" value="PROTEIN FAM13C"/>
    <property type="match status" value="1"/>
</dbReference>
<dbReference type="Pfam" id="PF00620">
    <property type="entry name" value="RhoGAP"/>
    <property type="match status" value="1"/>
</dbReference>
<feature type="compositionally biased region" description="Polar residues" evidence="3">
    <location>
        <begin position="525"/>
        <end position="549"/>
    </location>
</feature>
<keyword evidence="6" id="KW-1185">Reference proteome</keyword>
<evidence type="ECO:0000256" key="3">
    <source>
        <dbReference type="SAM" id="MobiDB-lite"/>
    </source>
</evidence>
<accession>A0A3Q2EAD3</accession>
<feature type="compositionally biased region" description="Basic and acidic residues" evidence="3">
    <location>
        <begin position="394"/>
        <end position="406"/>
    </location>
</feature>
<protein>
    <submittedName>
        <fullName evidence="5">Family with sequence similarity 13 member C</fullName>
    </submittedName>
</protein>
<dbReference type="InterPro" id="IPR000198">
    <property type="entry name" value="RhoGAP_dom"/>
</dbReference>
<dbReference type="AlphaFoldDB" id="A0A3Q2EAD3"/>
<dbReference type="InterPro" id="IPR059029">
    <property type="entry name" value="FAM13A_dom"/>
</dbReference>
<dbReference type="Gene3D" id="1.10.555.10">
    <property type="entry name" value="Rho GTPase activation protein"/>
    <property type="match status" value="1"/>
</dbReference>
<proteinExistence type="inferred from homology"/>
<dbReference type="InterPro" id="IPR008936">
    <property type="entry name" value="Rho_GTPase_activation_prot"/>
</dbReference>
<dbReference type="GeneTree" id="ENSGT00950000183033"/>
<dbReference type="PROSITE" id="PS50238">
    <property type="entry name" value="RHOGAP"/>
    <property type="match status" value="1"/>
</dbReference>
<evidence type="ECO:0000256" key="1">
    <source>
        <dbReference type="ARBA" id="ARBA00007549"/>
    </source>
</evidence>
<evidence type="ECO:0000313" key="6">
    <source>
        <dbReference type="Proteomes" id="UP000265020"/>
    </source>
</evidence>
<organism evidence="5 6">
    <name type="scientific">Cyprinodon variegatus</name>
    <name type="common">Sheepshead minnow</name>
    <dbReference type="NCBI Taxonomy" id="28743"/>
    <lineage>
        <taxon>Eukaryota</taxon>
        <taxon>Metazoa</taxon>
        <taxon>Chordata</taxon>
        <taxon>Craniata</taxon>
        <taxon>Vertebrata</taxon>
        <taxon>Euteleostomi</taxon>
        <taxon>Actinopterygii</taxon>
        <taxon>Neopterygii</taxon>
        <taxon>Teleostei</taxon>
        <taxon>Neoteleostei</taxon>
        <taxon>Acanthomorphata</taxon>
        <taxon>Ovalentaria</taxon>
        <taxon>Atherinomorphae</taxon>
        <taxon>Cyprinodontiformes</taxon>
        <taxon>Cyprinodontidae</taxon>
        <taxon>Cyprinodon</taxon>
    </lineage>
</organism>